<proteinExistence type="predicted"/>
<feature type="compositionally biased region" description="Basic and acidic residues" evidence="1">
    <location>
        <begin position="344"/>
        <end position="353"/>
    </location>
</feature>
<comment type="caution">
    <text evidence="2">The sequence shown here is derived from an EMBL/GenBank/DDBJ whole genome shotgun (WGS) entry which is preliminary data.</text>
</comment>
<dbReference type="EMBL" id="BSXT01002110">
    <property type="protein sequence ID" value="GMF47191.1"/>
    <property type="molecule type" value="Genomic_DNA"/>
</dbReference>
<evidence type="ECO:0000313" key="3">
    <source>
        <dbReference type="Proteomes" id="UP001165121"/>
    </source>
</evidence>
<feature type="compositionally biased region" description="Basic residues" evidence="1">
    <location>
        <begin position="307"/>
        <end position="316"/>
    </location>
</feature>
<gene>
    <name evidence="2" type="ORF">Pfra01_001770200</name>
</gene>
<organism evidence="2 3">
    <name type="scientific">Phytophthora fragariaefolia</name>
    <dbReference type="NCBI Taxonomy" id="1490495"/>
    <lineage>
        <taxon>Eukaryota</taxon>
        <taxon>Sar</taxon>
        <taxon>Stramenopiles</taxon>
        <taxon>Oomycota</taxon>
        <taxon>Peronosporomycetes</taxon>
        <taxon>Peronosporales</taxon>
        <taxon>Peronosporaceae</taxon>
        <taxon>Phytophthora</taxon>
    </lineage>
</organism>
<accession>A0A9W6XWG4</accession>
<reference evidence="2" key="1">
    <citation type="submission" date="2023-04" db="EMBL/GenBank/DDBJ databases">
        <title>Phytophthora fragariaefolia NBRC 109709.</title>
        <authorList>
            <person name="Ichikawa N."/>
            <person name="Sato H."/>
            <person name="Tonouchi N."/>
        </authorList>
    </citation>
    <scope>NUCLEOTIDE SEQUENCE</scope>
    <source>
        <strain evidence="2">NBRC 109709</strain>
    </source>
</reference>
<dbReference type="Proteomes" id="UP001165121">
    <property type="component" value="Unassembled WGS sequence"/>
</dbReference>
<evidence type="ECO:0000313" key="2">
    <source>
        <dbReference type="EMBL" id="GMF47191.1"/>
    </source>
</evidence>
<feature type="compositionally biased region" description="Polar residues" evidence="1">
    <location>
        <begin position="63"/>
        <end position="87"/>
    </location>
</feature>
<keyword evidence="3" id="KW-1185">Reference proteome</keyword>
<feature type="region of interest" description="Disordered" evidence="1">
    <location>
        <begin position="1"/>
        <end position="114"/>
    </location>
</feature>
<feature type="compositionally biased region" description="Polar residues" evidence="1">
    <location>
        <begin position="272"/>
        <end position="285"/>
    </location>
</feature>
<sequence length="582" mass="60601">MSNPSRSAGVGALGEQVGGADSAEATSSLTKRWTWLRSDSAEPKTGNPGSRGRKYTLCGGSSGTRSHQARQGSPTSMSTAASHQSALVRNYGNLAGGANGTEGRSTAPRPTGARGVARRVELGDGLVQRLVQLGEDRAQGATASLALMAVLLPELTAWAARVRSVRIGRRNTSVSEVAPPTELETCPEDADEVGADTAAVPEALADGPEAGVVGSADLADLPDLAEPLAVLLADLAALLDLAVRRALLADLATGRGGLDAWRRHLHAPSWSKLESPTKTDASGLSTEPARQRQESTERLASPPTPRRPSRTTHRSQPRTACEVGETTGAPLRRQPSHSNSTDADWMKSQRGLESEWSQGDSASQPREARTPTSKLLIARAFKADARWLRTDPVIEGAGATVEVDSGDAAELRGARRDDPAAALVGDLRAGLDVDPAKALVACGEVRRVDGRAELAEPAETAGRGRAVDSGAEVTTIEETKPAELVTGAADAADPERGTGLDAGTYTDGRVTGVKWSRRNGLSWTRRGFADGTWKSAGVIANPAADVLEVGAAELSGKETGAELGDTGPMTRSVISRTSLGWT</sequence>
<name>A0A9W6XWG4_9STRA</name>
<feature type="region of interest" description="Disordered" evidence="1">
    <location>
        <begin position="272"/>
        <end position="371"/>
    </location>
</feature>
<feature type="compositionally biased region" description="Polar residues" evidence="1">
    <location>
        <begin position="355"/>
        <end position="364"/>
    </location>
</feature>
<evidence type="ECO:0000256" key="1">
    <source>
        <dbReference type="SAM" id="MobiDB-lite"/>
    </source>
</evidence>
<protein>
    <submittedName>
        <fullName evidence="2">Unnamed protein product</fullName>
    </submittedName>
</protein>
<dbReference type="AlphaFoldDB" id="A0A9W6XWG4"/>